<evidence type="ECO:0000256" key="1">
    <source>
        <dbReference type="ARBA" id="ARBA00004123"/>
    </source>
</evidence>
<feature type="domain" description="mRNA decay factor PAT1" evidence="7">
    <location>
        <begin position="356"/>
        <end position="430"/>
    </location>
</feature>
<gene>
    <name evidence="8" type="ORF">AGLY_009167</name>
</gene>
<accession>A0A6G0TIH8</accession>
<dbReference type="InterPro" id="IPR019167">
    <property type="entry name" value="PAT1_dom"/>
</dbReference>
<comment type="subcellular location">
    <subcellularLocation>
        <location evidence="2">Cytoplasm</location>
        <location evidence="2">P-body</location>
    </subcellularLocation>
    <subcellularLocation>
        <location evidence="1">Nucleus</location>
    </subcellularLocation>
</comment>
<organism evidence="8 9">
    <name type="scientific">Aphis glycines</name>
    <name type="common">Soybean aphid</name>
    <dbReference type="NCBI Taxonomy" id="307491"/>
    <lineage>
        <taxon>Eukaryota</taxon>
        <taxon>Metazoa</taxon>
        <taxon>Ecdysozoa</taxon>
        <taxon>Arthropoda</taxon>
        <taxon>Hexapoda</taxon>
        <taxon>Insecta</taxon>
        <taxon>Pterygota</taxon>
        <taxon>Neoptera</taxon>
        <taxon>Paraneoptera</taxon>
        <taxon>Hemiptera</taxon>
        <taxon>Sternorrhyncha</taxon>
        <taxon>Aphidomorpha</taxon>
        <taxon>Aphidoidea</taxon>
        <taxon>Aphididae</taxon>
        <taxon>Aphidini</taxon>
        <taxon>Aphis</taxon>
        <taxon>Aphis</taxon>
    </lineage>
</organism>
<dbReference type="OrthoDB" id="8251691at2759"/>
<dbReference type="Proteomes" id="UP000475862">
    <property type="component" value="Unassembled WGS sequence"/>
</dbReference>
<evidence type="ECO:0000256" key="3">
    <source>
        <dbReference type="ARBA" id="ARBA00009138"/>
    </source>
</evidence>
<reference evidence="8 9" key="1">
    <citation type="submission" date="2019-08" db="EMBL/GenBank/DDBJ databases">
        <title>The genome of the soybean aphid Biotype 1, its phylome, world population structure and adaptation to the North American continent.</title>
        <authorList>
            <person name="Giordano R."/>
            <person name="Donthu R.K."/>
            <person name="Hernandez A.G."/>
            <person name="Wright C.L."/>
            <person name="Zimin A.V."/>
        </authorList>
    </citation>
    <scope>NUCLEOTIDE SEQUENCE [LARGE SCALE GENOMIC DNA]</scope>
    <source>
        <tissue evidence="8">Whole aphids</tissue>
    </source>
</reference>
<dbReference type="AlphaFoldDB" id="A0A6G0TIH8"/>
<comment type="similarity">
    <text evidence="3">Belongs to the PAT1 family.</text>
</comment>
<evidence type="ECO:0000259" key="7">
    <source>
        <dbReference type="Pfam" id="PF09770"/>
    </source>
</evidence>
<name>A0A6G0TIH8_APHGL</name>
<dbReference type="PANTHER" id="PTHR21551">
    <property type="entry name" value="TOPOISOMERASE II-ASSOCIATED PROTEIN PAT1"/>
    <property type="match status" value="1"/>
</dbReference>
<keyword evidence="9" id="KW-1185">Reference proteome</keyword>
<dbReference type="InterPro" id="IPR039900">
    <property type="entry name" value="Pat1-like"/>
</dbReference>
<evidence type="ECO:0000256" key="2">
    <source>
        <dbReference type="ARBA" id="ARBA00004201"/>
    </source>
</evidence>
<dbReference type="GO" id="GO:0005634">
    <property type="term" value="C:nucleus"/>
    <property type="evidence" value="ECO:0007669"/>
    <property type="project" value="UniProtKB-SubCell"/>
</dbReference>
<keyword evidence="4" id="KW-0963">Cytoplasm</keyword>
<dbReference type="EMBL" id="VYZN01000034">
    <property type="protein sequence ID" value="KAE9533529.1"/>
    <property type="molecule type" value="Genomic_DNA"/>
</dbReference>
<evidence type="ECO:0000256" key="6">
    <source>
        <dbReference type="ARBA" id="ARBA00023242"/>
    </source>
</evidence>
<evidence type="ECO:0000313" key="8">
    <source>
        <dbReference type="EMBL" id="KAE9533529.1"/>
    </source>
</evidence>
<sequence length="631" mass="73195">MDGEDFMTDQQAKFDDDFEEEIYDEDKYDALNDETFGNDMSDGDWEADHEKYAQYDEVIKKKWPDGTEVNDYLANSIPSDPNVFTESLKTLPDLERELRQLHTFNHQYEVPPLPLPFQYQNNLNFVNQNYGINLPSNNCGPIRRPIPVQGSNPIPRNVFNAPPGFREVNVNGHIDDILTKPPPKVISSAISVADLERQLIDAVKINPTYNRPVPEVNQGYLPFSQYYKREIPQYNLPNVRVVPKNFPRNNNNVPRNLANNVKRFNNNMVYQNFPKMKNYTFDEQSDFTDYGAGFMTVREKHWLAGIQTIQFHNSNPLEEDYYFTMYQKRHHGSSGPKPNNNFHQMDTQSKFNNSYTQLHFENSLGKVLIGSVITPRKMIDIETNDFAPSSTSSTDRAVVAQKNSKQILLEIEHMYIPLLKIEQTYYAIRNKAQAAPTVQQYIDELTEILSNHLHHLVSYVTIRKGKQLVHRILPHLKNPSFLWSVFFGPSICTIISKDNEDQLLLLFLPYIRQWIFCLSLTELNQIAEYLMKNLSYVLISVFGISVIANMIERAEEVRPTTERKVLKQWSIFISNVIFVGSENTIQRPVIGLDRKIIEQHLTYLPLDQSITLEKRLNLVQRISFLGDTTKK</sequence>
<keyword evidence="6" id="KW-0539">Nucleus</keyword>
<dbReference type="GO" id="GO:0003723">
    <property type="term" value="F:RNA binding"/>
    <property type="evidence" value="ECO:0007669"/>
    <property type="project" value="UniProtKB-KW"/>
</dbReference>
<proteinExistence type="inferred from homology"/>
<dbReference type="PANTHER" id="PTHR21551:SF0">
    <property type="entry name" value="PROTEIN ASSOCIATED WITH TOPO II RELATED-1, ISOFORM A"/>
    <property type="match status" value="1"/>
</dbReference>
<dbReference type="GO" id="GO:0000290">
    <property type="term" value="P:deadenylation-dependent decapping of nuclear-transcribed mRNA"/>
    <property type="evidence" value="ECO:0007669"/>
    <property type="project" value="InterPro"/>
</dbReference>
<comment type="caution">
    <text evidence="8">The sequence shown here is derived from an EMBL/GenBank/DDBJ whole genome shotgun (WGS) entry which is preliminary data.</text>
</comment>
<dbReference type="GO" id="GO:0033962">
    <property type="term" value="P:P-body assembly"/>
    <property type="evidence" value="ECO:0007669"/>
    <property type="project" value="TreeGrafter"/>
</dbReference>
<protein>
    <recommendedName>
        <fullName evidence="7">mRNA decay factor PAT1 domain-containing protein</fullName>
    </recommendedName>
</protein>
<evidence type="ECO:0000256" key="4">
    <source>
        <dbReference type="ARBA" id="ARBA00022490"/>
    </source>
</evidence>
<evidence type="ECO:0000313" key="9">
    <source>
        <dbReference type="Proteomes" id="UP000475862"/>
    </source>
</evidence>
<evidence type="ECO:0000256" key="5">
    <source>
        <dbReference type="ARBA" id="ARBA00022884"/>
    </source>
</evidence>
<dbReference type="GO" id="GO:0000932">
    <property type="term" value="C:P-body"/>
    <property type="evidence" value="ECO:0007669"/>
    <property type="project" value="UniProtKB-SubCell"/>
</dbReference>
<dbReference type="Pfam" id="PF09770">
    <property type="entry name" value="PAT1"/>
    <property type="match status" value="1"/>
</dbReference>
<keyword evidence="5" id="KW-0694">RNA-binding</keyword>